<evidence type="ECO:0000259" key="4">
    <source>
        <dbReference type="PROSITE" id="PS50995"/>
    </source>
</evidence>
<dbReference type="PANTHER" id="PTHR39515:SF2">
    <property type="entry name" value="HTH-TYPE TRANSCRIPTIONAL REGULATOR RV0880"/>
    <property type="match status" value="1"/>
</dbReference>
<evidence type="ECO:0000256" key="2">
    <source>
        <dbReference type="ARBA" id="ARBA00023125"/>
    </source>
</evidence>
<dbReference type="SMART" id="SM00347">
    <property type="entry name" value="HTH_MARR"/>
    <property type="match status" value="1"/>
</dbReference>
<dbReference type="GO" id="GO:0003677">
    <property type="term" value="F:DNA binding"/>
    <property type="evidence" value="ECO:0007669"/>
    <property type="project" value="UniProtKB-KW"/>
</dbReference>
<name>A0A2N3YJ65_9MICO</name>
<comment type="caution">
    <text evidence="5">The sequence shown here is derived from an EMBL/GenBank/DDBJ whole genome shotgun (WGS) entry which is preliminary data.</text>
</comment>
<dbReference type="InterPro" id="IPR023187">
    <property type="entry name" value="Tscrpt_reg_MarR-type_CS"/>
</dbReference>
<dbReference type="InterPro" id="IPR036390">
    <property type="entry name" value="WH_DNA-bd_sf"/>
</dbReference>
<accession>A0A2N3YJ65</accession>
<dbReference type="InterPro" id="IPR052526">
    <property type="entry name" value="HTH-type_Bedaq_tolerance"/>
</dbReference>
<dbReference type="InterPro" id="IPR036388">
    <property type="entry name" value="WH-like_DNA-bd_sf"/>
</dbReference>
<dbReference type="AlphaFoldDB" id="A0A2N3YJ65"/>
<evidence type="ECO:0000256" key="1">
    <source>
        <dbReference type="ARBA" id="ARBA00023015"/>
    </source>
</evidence>
<gene>
    <name evidence="5" type="ORF">ATL31_1706</name>
</gene>
<proteinExistence type="predicted"/>
<sequence>MPDSITTPTSALGDELVRVVKLMHVARQRAPRQHPLVDPMAYPLLFTISRGPSRVSELAEAVHADVSTVSRQVSTLVDHGFVSREADPDDGRAQVLAVTTEGEDLLLALRENRERWLQGLLADWSDDDVRSLTTWLARLRGDLEASFTTTTGRTDR</sequence>
<dbReference type="PRINTS" id="PR00598">
    <property type="entry name" value="HTHMARR"/>
</dbReference>
<dbReference type="Pfam" id="PF01047">
    <property type="entry name" value="MarR"/>
    <property type="match status" value="1"/>
</dbReference>
<dbReference type="OrthoDB" id="5148120at2"/>
<reference evidence="5 6" key="1">
    <citation type="submission" date="2017-12" db="EMBL/GenBank/DDBJ databases">
        <title>Sequencing the genomes of 1000 Actinobacteria strains.</title>
        <authorList>
            <person name="Klenk H.-P."/>
        </authorList>
    </citation>
    <scope>NUCLEOTIDE SEQUENCE [LARGE SCALE GENOMIC DNA]</scope>
    <source>
        <strain evidence="5 6">DSM 12806</strain>
    </source>
</reference>
<dbReference type="InterPro" id="IPR011991">
    <property type="entry name" value="ArsR-like_HTH"/>
</dbReference>
<evidence type="ECO:0000256" key="3">
    <source>
        <dbReference type="ARBA" id="ARBA00023163"/>
    </source>
</evidence>
<dbReference type="PROSITE" id="PS50995">
    <property type="entry name" value="HTH_MARR_2"/>
    <property type="match status" value="1"/>
</dbReference>
<dbReference type="Gene3D" id="1.10.10.10">
    <property type="entry name" value="Winged helix-like DNA-binding domain superfamily/Winged helix DNA-binding domain"/>
    <property type="match status" value="1"/>
</dbReference>
<keyword evidence="1" id="KW-0805">Transcription regulation</keyword>
<dbReference type="EMBL" id="PJNE01000001">
    <property type="protein sequence ID" value="PKW26879.1"/>
    <property type="molecule type" value="Genomic_DNA"/>
</dbReference>
<dbReference type="PANTHER" id="PTHR39515">
    <property type="entry name" value="CONSERVED PROTEIN"/>
    <property type="match status" value="1"/>
</dbReference>
<dbReference type="InterPro" id="IPR000835">
    <property type="entry name" value="HTH_MarR-typ"/>
</dbReference>
<protein>
    <submittedName>
        <fullName evidence="5">DNA-binding MarR family transcriptional regulator</fullName>
    </submittedName>
</protein>
<dbReference type="CDD" id="cd00090">
    <property type="entry name" value="HTH_ARSR"/>
    <property type="match status" value="1"/>
</dbReference>
<dbReference type="Proteomes" id="UP000233781">
    <property type="component" value="Unassembled WGS sequence"/>
</dbReference>
<keyword evidence="3" id="KW-0804">Transcription</keyword>
<evidence type="ECO:0000313" key="5">
    <source>
        <dbReference type="EMBL" id="PKW26879.1"/>
    </source>
</evidence>
<keyword evidence="2 5" id="KW-0238">DNA-binding</keyword>
<dbReference type="GO" id="GO:0003700">
    <property type="term" value="F:DNA-binding transcription factor activity"/>
    <property type="evidence" value="ECO:0007669"/>
    <property type="project" value="InterPro"/>
</dbReference>
<evidence type="ECO:0000313" key="6">
    <source>
        <dbReference type="Proteomes" id="UP000233781"/>
    </source>
</evidence>
<dbReference type="RefSeq" id="WP_101395381.1">
    <property type="nucleotide sequence ID" value="NZ_PJNE01000001.1"/>
</dbReference>
<feature type="domain" description="HTH marR-type" evidence="4">
    <location>
        <begin position="9"/>
        <end position="141"/>
    </location>
</feature>
<dbReference type="SUPFAM" id="SSF46785">
    <property type="entry name" value="Winged helix' DNA-binding domain"/>
    <property type="match status" value="1"/>
</dbReference>
<dbReference type="PROSITE" id="PS01117">
    <property type="entry name" value="HTH_MARR_1"/>
    <property type="match status" value="1"/>
</dbReference>
<keyword evidence="6" id="KW-1185">Reference proteome</keyword>
<organism evidence="5 6">
    <name type="scientific">Phycicoccus duodecadis</name>
    <dbReference type="NCBI Taxonomy" id="173053"/>
    <lineage>
        <taxon>Bacteria</taxon>
        <taxon>Bacillati</taxon>
        <taxon>Actinomycetota</taxon>
        <taxon>Actinomycetes</taxon>
        <taxon>Micrococcales</taxon>
        <taxon>Intrasporangiaceae</taxon>
        <taxon>Phycicoccus</taxon>
    </lineage>
</organism>